<evidence type="ECO:0000313" key="12">
    <source>
        <dbReference type="Proteomes" id="UP000029733"/>
    </source>
</evidence>
<evidence type="ECO:0000256" key="5">
    <source>
        <dbReference type="ARBA" id="ARBA00022741"/>
    </source>
</evidence>
<evidence type="ECO:0000313" key="11">
    <source>
        <dbReference type="EMBL" id="TLD97425.1"/>
    </source>
</evidence>
<evidence type="ECO:0000256" key="9">
    <source>
        <dbReference type="ARBA" id="ARBA00054713"/>
    </source>
</evidence>
<comment type="caution">
    <text evidence="11">The sequence shown here is derived from an EMBL/GenBank/DDBJ whole genome shotgun (WGS) entry which is preliminary data.</text>
</comment>
<evidence type="ECO:0000256" key="7">
    <source>
        <dbReference type="ARBA" id="ARBA00022967"/>
    </source>
</evidence>
<evidence type="ECO:0000256" key="8">
    <source>
        <dbReference type="ARBA" id="ARBA00023136"/>
    </source>
</evidence>
<dbReference type="STRING" id="1677920.LS71_00480"/>
<comment type="subcellular location">
    <subcellularLocation>
        <location evidence="1">Cell inner membrane</location>
        <topology evidence="1">Peripheral membrane protein</topology>
    </subcellularLocation>
</comment>
<keyword evidence="12" id="KW-1185">Reference proteome</keyword>
<evidence type="ECO:0000256" key="2">
    <source>
        <dbReference type="ARBA" id="ARBA00022448"/>
    </source>
</evidence>
<dbReference type="FunFam" id="3.40.50.300:FF:000132">
    <property type="entry name" value="Phosphate import ATP-binding protein PstB"/>
    <property type="match status" value="1"/>
</dbReference>
<dbReference type="PROSITE" id="PS50893">
    <property type="entry name" value="ABC_TRANSPORTER_2"/>
    <property type="match status" value="1"/>
</dbReference>
<keyword evidence="5" id="KW-0547">Nucleotide-binding</keyword>
<proteinExistence type="predicted"/>
<dbReference type="SMART" id="SM00382">
    <property type="entry name" value="AAA"/>
    <property type="match status" value="1"/>
</dbReference>
<evidence type="ECO:0000256" key="1">
    <source>
        <dbReference type="ARBA" id="ARBA00004417"/>
    </source>
</evidence>
<keyword evidence="3" id="KW-1003">Cell membrane</keyword>
<dbReference type="NCBIfam" id="TIGR00972">
    <property type="entry name" value="3a0107s01c2"/>
    <property type="match status" value="1"/>
</dbReference>
<gene>
    <name evidence="11" type="primary">pstB</name>
    <name evidence="11" type="ORF">LS71_001350</name>
</gene>
<dbReference type="InterPro" id="IPR005670">
    <property type="entry name" value="PstB-like"/>
</dbReference>
<dbReference type="InterPro" id="IPR003439">
    <property type="entry name" value="ABC_transporter-like_ATP-bd"/>
</dbReference>
<dbReference type="GO" id="GO:0016887">
    <property type="term" value="F:ATP hydrolysis activity"/>
    <property type="evidence" value="ECO:0007669"/>
    <property type="project" value="InterPro"/>
</dbReference>
<evidence type="ECO:0000256" key="3">
    <source>
        <dbReference type="ARBA" id="ARBA00022475"/>
    </source>
</evidence>
<dbReference type="PANTHER" id="PTHR43423:SF1">
    <property type="entry name" value="ABC TRANSPORTER I FAMILY MEMBER 17"/>
    <property type="match status" value="1"/>
</dbReference>
<dbReference type="GO" id="GO:0005886">
    <property type="term" value="C:plasma membrane"/>
    <property type="evidence" value="ECO:0007669"/>
    <property type="project" value="UniProtKB-SubCell"/>
</dbReference>
<dbReference type="EMBL" id="JRPR02000001">
    <property type="protein sequence ID" value="TLD97425.1"/>
    <property type="molecule type" value="Genomic_DNA"/>
</dbReference>
<dbReference type="SUPFAM" id="SSF52540">
    <property type="entry name" value="P-loop containing nucleoside triphosphate hydrolases"/>
    <property type="match status" value="1"/>
</dbReference>
<dbReference type="InterPro" id="IPR027417">
    <property type="entry name" value="P-loop_NTPase"/>
</dbReference>
<evidence type="ECO:0000256" key="6">
    <source>
        <dbReference type="ARBA" id="ARBA00022840"/>
    </source>
</evidence>
<comment type="function">
    <text evidence="9">Part of the ABC transporter complex PstSACB involved in phosphate import. Responsible for energy coupling to the transport system.</text>
</comment>
<keyword evidence="6 11" id="KW-0067">ATP-binding</keyword>
<keyword evidence="2" id="KW-0813">Transport</keyword>
<protein>
    <submittedName>
        <fullName evidence="11">Phosphate ABC transporter ATP-binding protein</fullName>
    </submittedName>
</protein>
<keyword evidence="7" id="KW-1278">Translocase</keyword>
<evidence type="ECO:0000259" key="10">
    <source>
        <dbReference type="PROSITE" id="PS50893"/>
    </source>
</evidence>
<dbReference type="InterPro" id="IPR017871">
    <property type="entry name" value="ABC_transporter-like_CS"/>
</dbReference>
<dbReference type="OrthoDB" id="9814623at2"/>
<dbReference type="PANTHER" id="PTHR43423">
    <property type="entry name" value="ABC TRANSPORTER I FAMILY MEMBER 17"/>
    <property type="match status" value="1"/>
</dbReference>
<organism evidence="11 12">
    <name type="scientific">Helicobacter jaachi</name>
    <dbReference type="NCBI Taxonomy" id="1677920"/>
    <lineage>
        <taxon>Bacteria</taxon>
        <taxon>Pseudomonadati</taxon>
        <taxon>Campylobacterota</taxon>
        <taxon>Epsilonproteobacteria</taxon>
        <taxon>Campylobacterales</taxon>
        <taxon>Helicobacteraceae</taxon>
        <taxon>Helicobacter</taxon>
    </lineage>
</organism>
<dbReference type="GO" id="GO:0035435">
    <property type="term" value="P:phosphate ion transmembrane transport"/>
    <property type="evidence" value="ECO:0007669"/>
    <property type="project" value="InterPro"/>
</dbReference>
<dbReference type="Proteomes" id="UP000029733">
    <property type="component" value="Unassembled WGS sequence"/>
</dbReference>
<name>A0A4U8TBY5_9HELI</name>
<accession>A0A4U8TBY5</accession>
<dbReference type="InterPro" id="IPR003593">
    <property type="entry name" value="AAA+_ATPase"/>
</dbReference>
<feature type="domain" description="ABC transporter" evidence="10">
    <location>
        <begin position="6"/>
        <end position="246"/>
    </location>
</feature>
<evidence type="ECO:0000256" key="4">
    <source>
        <dbReference type="ARBA" id="ARBA00022592"/>
    </source>
</evidence>
<dbReference type="GO" id="GO:0005524">
    <property type="term" value="F:ATP binding"/>
    <property type="evidence" value="ECO:0007669"/>
    <property type="project" value="UniProtKB-KW"/>
</dbReference>
<dbReference type="CDD" id="cd03260">
    <property type="entry name" value="ABC_PstB_phosphate_transporter"/>
    <property type="match status" value="1"/>
</dbReference>
<dbReference type="Gene3D" id="3.40.50.300">
    <property type="entry name" value="P-loop containing nucleotide triphosphate hydrolases"/>
    <property type="match status" value="1"/>
</dbReference>
<dbReference type="PROSITE" id="PS00211">
    <property type="entry name" value="ABC_TRANSPORTER_1"/>
    <property type="match status" value="1"/>
</dbReference>
<sequence>MNDVTFDISNMNLHYGDFHALKDINLSLLRNEVSAFIGPSGCGKSTLLKSLNRMNDLIPDCKIQGRILLDGQDIYQNCDVNALRKRVGMVFQKPNPFPMSIYDNIAFGPRTHGIKKKSELNEIIESCLRGANIWEEVKDRLNKSALGLSGGQQQRLCIARALAVQPEVILMDEPTSALDPISTLKIEDLINDLKSKYTIIIVTHNMQQATRISDKTAFFLMGEVIEFDTTDKIFTSPKEKKTQDYITGRFG</sequence>
<dbReference type="AlphaFoldDB" id="A0A4U8TBY5"/>
<dbReference type="GO" id="GO:0005315">
    <property type="term" value="F:phosphate transmembrane transporter activity"/>
    <property type="evidence" value="ECO:0007669"/>
    <property type="project" value="InterPro"/>
</dbReference>
<keyword evidence="8" id="KW-0472">Membrane</keyword>
<dbReference type="Pfam" id="PF00005">
    <property type="entry name" value="ABC_tran"/>
    <property type="match status" value="1"/>
</dbReference>
<keyword evidence="4" id="KW-0592">Phosphate transport</keyword>
<reference evidence="11 12" key="1">
    <citation type="journal article" date="2014" name="Genome Announc.">
        <title>Draft genome sequences of eight enterohepatic helicobacter species isolated from both laboratory and wild rodents.</title>
        <authorList>
            <person name="Sheh A."/>
            <person name="Shen Z."/>
            <person name="Fox J.G."/>
        </authorList>
    </citation>
    <scope>NUCLEOTIDE SEQUENCE [LARGE SCALE GENOMIC DNA]</scope>
    <source>
        <strain evidence="11 12">MIT 09-6949</strain>
    </source>
</reference>
<dbReference type="RefSeq" id="WP_034352177.1">
    <property type="nucleotide sequence ID" value="NZ_JRPR02000001.1"/>
</dbReference>